<protein>
    <submittedName>
        <fullName evidence="2">Uncharacterized protein</fullName>
    </submittedName>
</protein>
<gene>
    <name evidence="2" type="ORF">OS493_020856</name>
</gene>
<evidence type="ECO:0000313" key="3">
    <source>
        <dbReference type="Proteomes" id="UP001163046"/>
    </source>
</evidence>
<proteinExistence type="predicted"/>
<organism evidence="2 3">
    <name type="scientific">Desmophyllum pertusum</name>
    <dbReference type="NCBI Taxonomy" id="174260"/>
    <lineage>
        <taxon>Eukaryota</taxon>
        <taxon>Metazoa</taxon>
        <taxon>Cnidaria</taxon>
        <taxon>Anthozoa</taxon>
        <taxon>Hexacorallia</taxon>
        <taxon>Scleractinia</taxon>
        <taxon>Caryophylliina</taxon>
        <taxon>Caryophylliidae</taxon>
        <taxon>Desmophyllum</taxon>
    </lineage>
</organism>
<feature type="region of interest" description="Disordered" evidence="1">
    <location>
        <begin position="1"/>
        <end position="65"/>
    </location>
</feature>
<dbReference type="Proteomes" id="UP001163046">
    <property type="component" value="Unassembled WGS sequence"/>
</dbReference>
<reference evidence="2" key="1">
    <citation type="submission" date="2023-01" db="EMBL/GenBank/DDBJ databases">
        <title>Genome assembly of the deep-sea coral Lophelia pertusa.</title>
        <authorList>
            <person name="Herrera S."/>
            <person name="Cordes E."/>
        </authorList>
    </citation>
    <scope>NUCLEOTIDE SEQUENCE</scope>
    <source>
        <strain evidence="2">USNM1676648</strain>
        <tissue evidence="2">Polyp</tissue>
    </source>
</reference>
<keyword evidence="3" id="KW-1185">Reference proteome</keyword>
<dbReference type="EMBL" id="MU827790">
    <property type="protein sequence ID" value="KAJ7331154.1"/>
    <property type="molecule type" value="Genomic_DNA"/>
</dbReference>
<name>A0A9W9YBC0_9CNID</name>
<evidence type="ECO:0000313" key="2">
    <source>
        <dbReference type="EMBL" id="KAJ7331154.1"/>
    </source>
</evidence>
<sequence length="150" mass="16800">MPTGKSPQPKKAFSKDQQPPVAKRGLAFSASRDENSARNTDAIEKEKKTETNPPDTRNHDRQEMVHLEDNANDSVSPICRPGPVINEHFDDLAEVKFSFSKQSSTSSPFSAIAVAAVISMEQYSVIVVGCLKIRKPREQDLVLRYFLRVR</sequence>
<evidence type="ECO:0000256" key="1">
    <source>
        <dbReference type="SAM" id="MobiDB-lite"/>
    </source>
</evidence>
<feature type="compositionally biased region" description="Basic and acidic residues" evidence="1">
    <location>
        <begin position="31"/>
        <end position="65"/>
    </location>
</feature>
<comment type="caution">
    <text evidence="2">The sequence shown here is derived from an EMBL/GenBank/DDBJ whole genome shotgun (WGS) entry which is preliminary data.</text>
</comment>
<accession>A0A9W9YBC0</accession>
<dbReference type="AlphaFoldDB" id="A0A9W9YBC0"/>